<evidence type="ECO:0000256" key="5">
    <source>
        <dbReference type="SAM" id="Phobius"/>
    </source>
</evidence>
<keyword evidence="8" id="KW-1185">Reference proteome</keyword>
<comment type="similarity">
    <text evidence="1">Belongs to the transposase 11 family.</text>
</comment>
<keyword evidence="5" id="KW-1133">Transmembrane helix</keyword>
<name>A0A927MH35_9BACL</name>
<dbReference type="RefSeq" id="WP_192598281.1">
    <property type="nucleotide sequence ID" value="NZ_JADBEL010000006.1"/>
</dbReference>
<evidence type="ECO:0000259" key="6">
    <source>
        <dbReference type="Pfam" id="PF01609"/>
    </source>
</evidence>
<evidence type="ECO:0000256" key="2">
    <source>
        <dbReference type="ARBA" id="ARBA00022578"/>
    </source>
</evidence>
<feature type="domain" description="Transposase IS4-like" evidence="6">
    <location>
        <begin position="113"/>
        <end position="322"/>
    </location>
</feature>
<dbReference type="EMBL" id="JADBEL010000006">
    <property type="protein sequence ID" value="MBE1554498.1"/>
    <property type="molecule type" value="Genomic_DNA"/>
</dbReference>
<dbReference type="InterPro" id="IPR002559">
    <property type="entry name" value="Transposase_11"/>
</dbReference>
<evidence type="ECO:0000313" key="8">
    <source>
        <dbReference type="Proteomes" id="UP000658225"/>
    </source>
</evidence>
<keyword evidence="3" id="KW-0238">DNA-binding</keyword>
<dbReference type="InterPro" id="IPR047952">
    <property type="entry name" value="Transpos_IS4"/>
</dbReference>
<dbReference type="PANTHER" id="PTHR33258:SF1">
    <property type="entry name" value="TRANSPOSASE INSL FOR INSERTION SEQUENCE ELEMENT IS186A-RELATED"/>
    <property type="match status" value="1"/>
</dbReference>
<dbReference type="InterPro" id="IPR012337">
    <property type="entry name" value="RNaseH-like_sf"/>
</dbReference>
<accession>A0A927MH35</accession>
<evidence type="ECO:0000256" key="4">
    <source>
        <dbReference type="ARBA" id="ARBA00023172"/>
    </source>
</evidence>
<proteinExistence type="inferred from homology"/>
<gene>
    <name evidence="7" type="ORF">H4683_001574</name>
</gene>
<organism evidence="7 8">
    <name type="scientific">Sporosarcina limicola</name>
    <dbReference type="NCBI Taxonomy" id="34101"/>
    <lineage>
        <taxon>Bacteria</taxon>
        <taxon>Bacillati</taxon>
        <taxon>Bacillota</taxon>
        <taxon>Bacilli</taxon>
        <taxon>Bacillales</taxon>
        <taxon>Caryophanaceae</taxon>
        <taxon>Sporosarcina</taxon>
    </lineage>
</organism>
<feature type="transmembrane region" description="Helical" evidence="5">
    <location>
        <begin position="311"/>
        <end position="330"/>
    </location>
</feature>
<evidence type="ECO:0000256" key="1">
    <source>
        <dbReference type="ARBA" id="ARBA00010075"/>
    </source>
</evidence>
<dbReference type="SUPFAM" id="SSF53098">
    <property type="entry name" value="Ribonuclease H-like"/>
    <property type="match status" value="1"/>
</dbReference>
<reference evidence="7" key="1">
    <citation type="submission" date="2020-10" db="EMBL/GenBank/DDBJ databases">
        <title>Genomic Encyclopedia of Type Strains, Phase IV (KMG-IV): sequencing the most valuable type-strain genomes for metagenomic binning, comparative biology and taxonomic classification.</title>
        <authorList>
            <person name="Goeker M."/>
        </authorList>
    </citation>
    <scope>NUCLEOTIDE SEQUENCE</scope>
    <source>
        <strain evidence="7">DSM 13886</strain>
    </source>
</reference>
<evidence type="ECO:0000313" key="7">
    <source>
        <dbReference type="EMBL" id="MBE1554498.1"/>
    </source>
</evidence>
<evidence type="ECO:0000256" key="3">
    <source>
        <dbReference type="ARBA" id="ARBA00023125"/>
    </source>
</evidence>
<dbReference type="GO" id="GO:0006313">
    <property type="term" value="P:DNA transposition"/>
    <property type="evidence" value="ECO:0007669"/>
    <property type="project" value="InterPro"/>
</dbReference>
<comment type="caution">
    <text evidence="7">The sequence shown here is derived from an EMBL/GenBank/DDBJ whole genome shotgun (WGS) entry which is preliminary data.</text>
</comment>
<dbReference type="NCBIfam" id="NF033592">
    <property type="entry name" value="transpos_IS4_1"/>
    <property type="match status" value="1"/>
</dbReference>
<dbReference type="PANTHER" id="PTHR33258">
    <property type="entry name" value="TRANSPOSASE INSL FOR INSERTION SEQUENCE ELEMENT IS186A-RELATED"/>
    <property type="match status" value="1"/>
</dbReference>
<dbReference type="Pfam" id="PF01609">
    <property type="entry name" value="DDE_Tnp_1"/>
    <property type="match status" value="1"/>
</dbReference>
<dbReference type="AlphaFoldDB" id="A0A927MH35"/>
<keyword evidence="5" id="KW-0812">Transmembrane</keyword>
<protein>
    <recommendedName>
        <fullName evidence="6">Transposase IS4-like domain-containing protein</fullName>
    </recommendedName>
</protein>
<dbReference type="GO" id="GO:0004803">
    <property type="term" value="F:transposase activity"/>
    <property type="evidence" value="ECO:0007669"/>
    <property type="project" value="InterPro"/>
</dbReference>
<dbReference type="GO" id="GO:0003677">
    <property type="term" value="F:DNA binding"/>
    <property type="evidence" value="ECO:0007669"/>
    <property type="project" value="UniProtKB-KW"/>
</dbReference>
<keyword evidence="4" id="KW-0233">DNA recombination</keyword>
<keyword evidence="2" id="KW-0815">Transposition</keyword>
<keyword evidence="5" id="KW-0472">Membrane</keyword>
<sequence>MKQFSTISKLLSTLISPEELMELVEKHHYEDVARKFHVKDLLDFFVAAALEKWAGFRDGTEVMASIGLSPANYSTVSKKAANVPYEIFKDLFHLLIRKCNRAKRRTKVVKQALLLVDSTTITVGKNRLPWAPFHGERSGIKLHVAYTSETGMPLEVKETGGLSHDGPAGESLANKAFILVQDRAYGKHDRFDMFNKSNKQKQKQYFVIRLRDNVELHRPHSLNRMQQPDSNVVGDVTCQVGTKQSRTIDRYRVVTFCDHEGHDIRVVTNVMGVSAEEIAEMYKARWAIESFFHWIKGYLNLPILFGNSKNAVFTQLFIALSVFVLLKWFFDQVKKAVRKSISFRSFTRSFLVQTLAVEWLSAVVDFLCRLREFSERGLPIFG</sequence>
<dbReference type="Proteomes" id="UP000658225">
    <property type="component" value="Unassembled WGS sequence"/>
</dbReference>